<name>A0A1E7MVE6_KITAU</name>
<gene>
    <name evidence="2" type="ORF">HS99_0017015</name>
</gene>
<organism evidence="2 3">
    <name type="scientific">Kitasatospora aureofaciens</name>
    <name type="common">Streptomyces aureofaciens</name>
    <dbReference type="NCBI Taxonomy" id="1894"/>
    <lineage>
        <taxon>Bacteria</taxon>
        <taxon>Bacillati</taxon>
        <taxon>Actinomycetota</taxon>
        <taxon>Actinomycetes</taxon>
        <taxon>Kitasatosporales</taxon>
        <taxon>Streptomycetaceae</taxon>
        <taxon>Kitasatospora</taxon>
    </lineage>
</organism>
<protein>
    <submittedName>
        <fullName evidence="2">Uncharacterized protein</fullName>
    </submittedName>
</protein>
<dbReference type="Proteomes" id="UP000037395">
    <property type="component" value="Unassembled WGS sequence"/>
</dbReference>
<sequence length="451" mass="45040">MPFRPLPEALRGAGVAQHGLEQAVHGDGVAEGDQVVVGEQPQCPVHLVRAALPEGGEGFARQRLGGVPGQGAQQVDGEGRGVLDGPQRGPPEAGDGVLGPRSHRPGVPQQFAVRREGGAGLLYVGAGLGEGDRQVAQLVGEGAGLVLLGRIEGRARVRRPAEQPGGLGGVEDVDPYGPDARVPAARAAAGDQLVAAAEQPADVGGEVSRVLGVVVDEQPAVVGAQPGDGPLDLLAGRGGEGPGGVEVDGESGEGLGELSLGLGGDPPDQPVVVGPRVGVVQGEAGLADAAEAVEGGGLGDQPAAAVVRQGVGDGPQLALPADESAGGAGRQVGRRGGRLDGQRGPRGLGREDGGVRVRVGGRGRAGAAALLEGLRVGHAALGTDVRRHGHQHFAPPTPCLRLRPPTVVLVRRVVSGLPQGRDPSGPVGISRPAPAGPGRWRAARGRCCARC</sequence>
<keyword evidence="3" id="KW-1185">Reference proteome</keyword>
<feature type="region of interest" description="Disordered" evidence="1">
    <location>
        <begin position="66"/>
        <end position="107"/>
    </location>
</feature>
<evidence type="ECO:0000256" key="1">
    <source>
        <dbReference type="SAM" id="MobiDB-lite"/>
    </source>
</evidence>
<dbReference type="EMBL" id="JPRF03000097">
    <property type="protein sequence ID" value="OEV32394.1"/>
    <property type="molecule type" value="Genomic_DNA"/>
</dbReference>
<comment type="caution">
    <text evidence="2">The sequence shown here is derived from an EMBL/GenBank/DDBJ whole genome shotgun (WGS) entry which is preliminary data.</text>
</comment>
<accession>A0A1E7MVE6</accession>
<feature type="compositionally biased region" description="Basic and acidic residues" evidence="1">
    <location>
        <begin position="337"/>
        <end position="355"/>
    </location>
</feature>
<reference evidence="2" key="1">
    <citation type="submission" date="2016-08" db="EMBL/GenBank/DDBJ databases">
        <title>Sequencing, Assembly and Comparative Genomics of S. aureofaciens ATCC 10762.</title>
        <authorList>
            <person name="Gradnigo J.S."/>
            <person name="Johnson N."/>
            <person name="Somerville G.A."/>
        </authorList>
    </citation>
    <scope>NUCLEOTIDE SEQUENCE [LARGE SCALE GENOMIC DNA]</scope>
    <source>
        <strain evidence="2">ATCC 10762</strain>
    </source>
</reference>
<evidence type="ECO:0000313" key="3">
    <source>
        <dbReference type="Proteomes" id="UP000037395"/>
    </source>
</evidence>
<proteinExistence type="predicted"/>
<feature type="region of interest" description="Disordered" evidence="1">
    <location>
        <begin position="417"/>
        <end position="439"/>
    </location>
</feature>
<evidence type="ECO:0000313" key="2">
    <source>
        <dbReference type="EMBL" id="OEV32394.1"/>
    </source>
</evidence>
<dbReference type="AlphaFoldDB" id="A0A1E7MVE6"/>
<feature type="region of interest" description="Disordered" evidence="1">
    <location>
        <begin position="320"/>
        <end position="355"/>
    </location>
</feature>